<reference evidence="1 2" key="1">
    <citation type="submission" date="2018-06" db="EMBL/GenBank/DDBJ databases">
        <authorList>
            <consortium name="Pathogen Informatics"/>
            <person name="Doyle S."/>
        </authorList>
    </citation>
    <scope>NUCLEOTIDE SEQUENCE [LARGE SCALE GENOMIC DNA]</scope>
    <source>
        <strain evidence="1 2">NCTC12119</strain>
    </source>
</reference>
<protein>
    <submittedName>
        <fullName evidence="1">Uncharacterized protein</fullName>
    </submittedName>
</protein>
<gene>
    <name evidence="1" type="ORF">NCTC12119_00984</name>
</gene>
<name>A0A381C6I5_9ENTR</name>
<proteinExistence type="predicted"/>
<sequence length="52" mass="5617">MVLCGVTGDFVFETQEVKLGGNMVHPGGLLAEGSPFGPLLKQRYLPLCLLRN</sequence>
<dbReference type="AlphaFoldDB" id="A0A381C6I5"/>
<organism evidence="1 2">
    <name type="scientific">Buttiauxella agrestis</name>
    <dbReference type="NCBI Taxonomy" id="82977"/>
    <lineage>
        <taxon>Bacteria</taxon>
        <taxon>Pseudomonadati</taxon>
        <taxon>Pseudomonadota</taxon>
        <taxon>Gammaproteobacteria</taxon>
        <taxon>Enterobacterales</taxon>
        <taxon>Enterobacteriaceae</taxon>
        <taxon>Buttiauxella</taxon>
    </lineage>
</organism>
<accession>A0A381C6I5</accession>
<dbReference type="EMBL" id="UIGI01000001">
    <property type="protein sequence ID" value="SUW62543.1"/>
    <property type="molecule type" value="Genomic_DNA"/>
</dbReference>
<dbReference type="Proteomes" id="UP000255528">
    <property type="component" value="Unassembled WGS sequence"/>
</dbReference>
<evidence type="ECO:0000313" key="1">
    <source>
        <dbReference type="EMBL" id="SUW62543.1"/>
    </source>
</evidence>
<evidence type="ECO:0000313" key="2">
    <source>
        <dbReference type="Proteomes" id="UP000255528"/>
    </source>
</evidence>